<dbReference type="EMBL" id="PRKW01000005">
    <property type="protein sequence ID" value="PPB48724.1"/>
    <property type="molecule type" value="Genomic_DNA"/>
</dbReference>
<proteinExistence type="predicted"/>
<organism evidence="1 2">
    <name type="scientific">Arthrobacter pityocampae</name>
    <dbReference type="NCBI Taxonomy" id="547334"/>
    <lineage>
        <taxon>Bacteria</taxon>
        <taxon>Bacillati</taxon>
        <taxon>Actinomycetota</taxon>
        <taxon>Actinomycetes</taxon>
        <taxon>Micrococcales</taxon>
        <taxon>Micrococcaceae</taxon>
        <taxon>Arthrobacter</taxon>
    </lineage>
</organism>
<dbReference type="AlphaFoldDB" id="A0A2S5IVZ7"/>
<reference evidence="1 2" key="1">
    <citation type="journal article" date="2014" name="Int. J. Syst. Evol. Microbiol.">
        <title>Arthrobacter pityocampae sp. nov., isolated from Thaumetopoea pityocampa (Lep., Thaumetopoeidae).</title>
        <authorList>
            <person name="Ince I.A."/>
            <person name="Demirbag Z."/>
            <person name="Kati H."/>
        </authorList>
    </citation>
    <scope>NUCLEOTIDE SEQUENCE [LARGE SCALE GENOMIC DNA]</scope>
    <source>
        <strain evidence="1 2">Tp2</strain>
    </source>
</reference>
<accession>A0A2S5IVZ7</accession>
<comment type="caution">
    <text evidence="1">The sequence shown here is derived from an EMBL/GenBank/DDBJ whole genome shotgun (WGS) entry which is preliminary data.</text>
</comment>
<evidence type="ECO:0000313" key="2">
    <source>
        <dbReference type="Proteomes" id="UP000239297"/>
    </source>
</evidence>
<protein>
    <submittedName>
        <fullName evidence="1">Uncharacterized protein</fullName>
    </submittedName>
</protein>
<evidence type="ECO:0000313" key="1">
    <source>
        <dbReference type="EMBL" id="PPB48724.1"/>
    </source>
</evidence>
<dbReference type="Proteomes" id="UP000239297">
    <property type="component" value="Unassembled WGS sequence"/>
</dbReference>
<sequence>MNLMTTIDHGRSLHTTTTSAVAVPPIEEAPSCPLCRTDDYLIFEEFVPARQAENSTDLLPASASYTCSECGTFNAHAVPESWRPPQWFWYS</sequence>
<gene>
    <name evidence="1" type="ORF">C4K88_13490</name>
</gene>
<name>A0A2S5IVZ7_9MICC</name>
<keyword evidence="2" id="KW-1185">Reference proteome</keyword>